<sequence>MQVVADTSALVSLGIVADRDHSPLDYVLSDHTLSVPEQVIDELEETAVYDDPSGRGARNTLDRCETFEIHSVELDETFPLDDGENAAVTLANEIGATQFFCDEFNQLALVHASLTTARLVTTPTLLVLLARREKLSGADTEAILTAISEARSWSENAYVNRARTTLAQQ</sequence>
<dbReference type="AlphaFoldDB" id="A0A9R1CU63"/>
<evidence type="ECO:0008006" key="3">
    <source>
        <dbReference type="Google" id="ProtNLM"/>
    </source>
</evidence>
<comment type="caution">
    <text evidence="1">The sequence shown here is derived from an EMBL/GenBank/DDBJ whole genome shotgun (WGS) entry which is preliminary data.</text>
</comment>
<dbReference type="EMBL" id="JAHLKM010000013">
    <property type="protein sequence ID" value="MCQ4333852.1"/>
    <property type="molecule type" value="Genomic_DNA"/>
</dbReference>
<proteinExistence type="predicted"/>
<organism evidence="1 2">
    <name type="scientific">Natronomonas aquatica</name>
    <dbReference type="NCBI Taxonomy" id="2841590"/>
    <lineage>
        <taxon>Archaea</taxon>
        <taxon>Methanobacteriati</taxon>
        <taxon>Methanobacteriota</taxon>
        <taxon>Stenosarchaea group</taxon>
        <taxon>Halobacteria</taxon>
        <taxon>Halobacteriales</taxon>
        <taxon>Natronomonadaceae</taxon>
        <taxon>Natronomonas</taxon>
    </lineage>
</organism>
<dbReference type="Pfam" id="PF11848">
    <property type="entry name" value="DUF3368"/>
    <property type="match status" value="1"/>
</dbReference>
<name>A0A9R1CU63_9EURY</name>
<accession>A0A9R1CU63</accession>
<protein>
    <recommendedName>
        <fullName evidence="3">PIN domain-containing protein</fullName>
    </recommendedName>
</protein>
<evidence type="ECO:0000313" key="2">
    <source>
        <dbReference type="Proteomes" id="UP001139494"/>
    </source>
</evidence>
<dbReference type="RefSeq" id="WP_256029876.1">
    <property type="nucleotide sequence ID" value="NZ_JAHLKM010000013.1"/>
</dbReference>
<dbReference type="InterPro" id="IPR021799">
    <property type="entry name" value="PIN-like_prokaryotic"/>
</dbReference>
<gene>
    <name evidence="1" type="ORF">KM295_10235</name>
</gene>
<dbReference type="Proteomes" id="UP001139494">
    <property type="component" value="Unassembled WGS sequence"/>
</dbReference>
<evidence type="ECO:0000313" key="1">
    <source>
        <dbReference type="EMBL" id="MCQ4333852.1"/>
    </source>
</evidence>
<keyword evidence="2" id="KW-1185">Reference proteome</keyword>
<reference evidence="1" key="1">
    <citation type="journal article" date="2023" name="Front. Microbiol.">
        <title>Genomic-based phylogenetic and metabolic analyses of the genus Natronomonas, and description of Natronomonas aquatica sp. nov.</title>
        <authorList>
            <person name="Garcia-Roldan A."/>
            <person name="Duran-Viseras A."/>
            <person name="de la Haba R.R."/>
            <person name="Corral P."/>
            <person name="Sanchez-Porro C."/>
            <person name="Ventosa A."/>
        </authorList>
    </citation>
    <scope>NUCLEOTIDE SEQUENCE</scope>
    <source>
        <strain evidence="1">F2-12</strain>
    </source>
</reference>